<feature type="non-terminal residue" evidence="2">
    <location>
        <position position="1"/>
    </location>
</feature>
<dbReference type="EMBL" id="BKCJ011135206">
    <property type="protein sequence ID" value="GFC92028.1"/>
    <property type="molecule type" value="Genomic_DNA"/>
</dbReference>
<name>A0A699S4N9_TANCI</name>
<protein>
    <submittedName>
        <fullName evidence="2">Uncharacterized protein</fullName>
    </submittedName>
</protein>
<dbReference type="AlphaFoldDB" id="A0A699S4N9"/>
<sequence length="71" mass="7647">SLSIPENESFHFDIPSSSRPPVKPPDDDSGILTVKVVDDISELEHSNLGYSISPFLPFVTSSSMGELGQAE</sequence>
<organism evidence="2">
    <name type="scientific">Tanacetum cinerariifolium</name>
    <name type="common">Dalmatian daisy</name>
    <name type="synonym">Chrysanthemum cinerariifolium</name>
    <dbReference type="NCBI Taxonomy" id="118510"/>
    <lineage>
        <taxon>Eukaryota</taxon>
        <taxon>Viridiplantae</taxon>
        <taxon>Streptophyta</taxon>
        <taxon>Embryophyta</taxon>
        <taxon>Tracheophyta</taxon>
        <taxon>Spermatophyta</taxon>
        <taxon>Magnoliopsida</taxon>
        <taxon>eudicotyledons</taxon>
        <taxon>Gunneridae</taxon>
        <taxon>Pentapetalae</taxon>
        <taxon>asterids</taxon>
        <taxon>campanulids</taxon>
        <taxon>Asterales</taxon>
        <taxon>Asteraceae</taxon>
        <taxon>Asteroideae</taxon>
        <taxon>Anthemideae</taxon>
        <taxon>Anthemidinae</taxon>
        <taxon>Tanacetum</taxon>
    </lineage>
</organism>
<reference evidence="2" key="1">
    <citation type="journal article" date="2019" name="Sci. Rep.">
        <title>Draft genome of Tanacetum cinerariifolium, the natural source of mosquito coil.</title>
        <authorList>
            <person name="Yamashiro T."/>
            <person name="Shiraishi A."/>
            <person name="Satake H."/>
            <person name="Nakayama K."/>
        </authorList>
    </citation>
    <scope>NUCLEOTIDE SEQUENCE</scope>
</reference>
<gene>
    <name evidence="2" type="ORF">Tci_863998</name>
</gene>
<accession>A0A699S4N9</accession>
<proteinExistence type="predicted"/>
<evidence type="ECO:0000256" key="1">
    <source>
        <dbReference type="SAM" id="MobiDB-lite"/>
    </source>
</evidence>
<evidence type="ECO:0000313" key="2">
    <source>
        <dbReference type="EMBL" id="GFC92028.1"/>
    </source>
</evidence>
<comment type="caution">
    <text evidence="2">The sequence shown here is derived from an EMBL/GenBank/DDBJ whole genome shotgun (WGS) entry which is preliminary data.</text>
</comment>
<feature type="region of interest" description="Disordered" evidence="1">
    <location>
        <begin position="1"/>
        <end position="30"/>
    </location>
</feature>